<dbReference type="EMBL" id="JAGQHS010000235">
    <property type="protein sequence ID" value="MCA9758947.1"/>
    <property type="molecule type" value="Genomic_DNA"/>
</dbReference>
<dbReference type="AlphaFoldDB" id="A0A956SFM5"/>
<comment type="caution">
    <text evidence="1">The sequence shown here is derived from an EMBL/GenBank/DDBJ whole genome shotgun (WGS) entry which is preliminary data.</text>
</comment>
<protein>
    <submittedName>
        <fullName evidence="1">Uncharacterized protein</fullName>
    </submittedName>
</protein>
<reference evidence="1" key="1">
    <citation type="submission" date="2020-04" db="EMBL/GenBank/DDBJ databases">
        <authorList>
            <person name="Zhang T."/>
        </authorList>
    </citation>
    <scope>NUCLEOTIDE SEQUENCE</scope>
    <source>
        <strain evidence="1">HKST-UBA02</strain>
    </source>
</reference>
<evidence type="ECO:0000313" key="1">
    <source>
        <dbReference type="EMBL" id="MCA9758947.1"/>
    </source>
</evidence>
<organism evidence="1 2">
    <name type="scientific">Eiseniibacteriota bacterium</name>
    <dbReference type="NCBI Taxonomy" id="2212470"/>
    <lineage>
        <taxon>Bacteria</taxon>
        <taxon>Candidatus Eiseniibacteriota</taxon>
    </lineage>
</organism>
<sequence>MLGAEDVEEAGASQKWSFTVRLFDAYTTGASLGRALSDRTEIQLGLDAQGTSSENWAYDADVKGGGGRLDLAFLWKWTPSDPLRFWIGPAGVLEYSEYRATVAPGSETPPGVLERRSGSLHVAASAELDLVPHVSSVVSVRTPGVTWSREKQTGVFSWIAEEPPGIERRWTATQSLQPRIALRIRF</sequence>
<reference evidence="1" key="2">
    <citation type="journal article" date="2021" name="Microbiome">
        <title>Successional dynamics and alternative stable states in a saline activated sludge microbial community over 9 years.</title>
        <authorList>
            <person name="Wang Y."/>
            <person name="Ye J."/>
            <person name="Ju F."/>
            <person name="Liu L."/>
            <person name="Boyd J.A."/>
            <person name="Deng Y."/>
            <person name="Parks D.H."/>
            <person name="Jiang X."/>
            <person name="Yin X."/>
            <person name="Woodcroft B.J."/>
            <person name="Tyson G.W."/>
            <person name="Hugenholtz P."/>
            <person name="Polz M.F."/>
            <person name="Zhang T."/>
        </authorList>
    </citation>
    <scope>NUCLEOTIDE SEQUENCE</scope>
    <source>
        <strain evidence="1">HKST-UBA02</strain>
    </source>
</reference>
<dbReference type="Proteomes" id="UP000739538">
    <property type="component" value="Unassembled WGS sequence"/>
</dbReference>
<gene>
    <name evidence="1" type="ORF">KDA27_24340</name>
</gene>
<name>A0A956SFM5_UNCEI</name>
<evidence type="ECO:0000313" key="2">
    <source>
        <dbReference type="Proteomes" id="UP000739538"/>
    </source>
</evidence>
<proteinExistence type="predicted"/>
<accession>A0A956SFM5</accession>